<evidence type="ECO:0000313" key="2">
    <source>
        <dbReference type="Proteomes" id="UP001147746"/>
    </source>
</evidence>
<reference evidence="1" key="2">
    <citation type="journal article" date="2023" name="IMA Fungus">
        <title>Comparative genomic study of the Penicillium genus elucidates a diverse pangenome and 15 lateral gene transfer events.</title>
        <authorList>
            <person name="Petersen C."/>
            <person name="Sorensen T."/>
            <person name="Nielsen M.R."/>
            <person name="Sondergaard T.E."/>
            <person name="Sorensen J.L."/>
            <person name="Fitzpatrick D.A."/>
            <person name="Frisvad J.C."/>
            <person name="Nielsen K.L."/>
        </authorList>
    </citation>
    <scope>NUCLEOTIDE SEQUENCE</scope>
    <source>
        <strain evidence="1">IBT 21472</strain>
    </source>
</reference>
<gene>
    <name evidence="1" type="ORF">N7476_007490</name>
</gene>
<dbReference type="Gene3D" id="3.30.1120.10">
    <property type="match status" value="1"/>
</dbReference>
<reference evidence="1" key="1">
    <citation type="submission" date="2022-12" db="EMBL/GenBank/DDBJ databases">
        <authorList>
            <person name="Petersen C."/>
        </authorList>
    </citation>
    <scope>NUCLEOTIDE SEQUENCE</scope>
    <source>
        <strain evidence="1">IBT 21472</strain>
    </source>
</reference>
<organism evidence="1 2">
    <name type="scientific">Penicillium atrosanguineum</name>
    <dbReference type="NCBI Taxonomy" id="1132637"/>
    <lineage>
        <taxon>Eukaryota</taxon>
        <taxon>Fungi</taxon>
        <taxon>Dikarya</taxon>
        <taxon>Ascomycota</taxon>
        <taxon>Pezizomycotina</taxon>
        <taxon>Eurotiomycetes</taxon>
        <taxon>Eurotiomycetidae</taxon>
        <taxon>Eurotiales</taxon>
        <taxon>Aspergillaceae</taxon>
        <taxon>Penicillium</taxon>
    </lineage>
</organism>
<name>A0A9W9PUJ3_9EURO</name>
<sequence length="110" mass="12378">MRTHNSLVWNESQWASAATVPNRGAKSYTIEGGIRNPCNIRYPRMIYDTRVDDVSSTFTSSMVWYCGGACWEMEGDVSSSPPRGQVGWELCDLSTDQGENHDLEDSHKDK</sequence>
<comment type="caution">
    <text evidence="1">The sequence shown here is derived from an EMBL/GenBank/DDBJ whole genome shotgun (WGS) entry which is preliminary data.</text>
</comment>
<dbReference type="SUPFAM" id="SSF53649">
    <property type="entry name" value="Alkaline phosphatase-like"/>
    <property type="match status" value="1"/>
</dbReference>
<protein>
    <submittedName>
        <fullName evidence="1">Uncharacterized protein</fullName>
    </submittedName>
</protein>
<accession>A0A9W9PUJ3</accession>
<evidence type="ECO:0000313" key="1">
    <source>
        <dbReference type="EMBL" id="KAJ5311630.1"/>
    </source>
</evidence>
<dbReference type="InterPro" id="IPR017850">
    <property type="entry name" value="Alkaline_phosphatase_core_sf"/>
</dbReference>
<dbReference type="AlphaFoldDB" id="A0A9W9PUJ3"/>
<proteinExistence type="predicted"/>
<keyword evidence="2" id="KW-1185">Reference proteome</keyword>
<dbReference type="EMBL" id="JAPZBO010000007">
    <property type="protein sequence ID" value="KAJ5311630.1"/>
    <property type="molecule type" value="Genomic_DNA"/>
</dbReference>
<dbReference type="Proteomes" id="UP001147746">
    <property type="component" value="Unassembled WGS sequence"/>
</dbReference>